<dbReference type="STRING" id="634771.SAMN04488128_102303"/>
<keyword evidence="2" id="KW-0805">Transcription regulation</keyword>
<keyword evidence="3" id="KW-0731">Sigma factor</keyword>
<dbReference type="InterPro" id="IPR014284">
    <property type="entry name" value="RNA_pol_sigma-70_dom"/>
</dbReference>
<evidence type="ECO:0000256" key="4">
    <source>
        <dbReference type="ARBA" id="ARBA00023163"/>
    </source>
</evidence>
<dbReference type="NCBIfam" id="TIGR02937">
    <property type="entry name" value="sigma70-ECF"/>
    <property type="match status" value="1"/>
</dbReference>
<keyword evidence="7" id="KW-1185">Reference proteome</keyword>
<dbReference type="EMBL" id="FUWZ01000002">
    <property type="protein sequence ID" value="SKA01532.1"/>
    <property type="molecule type" value="Genomic_DNA"/>
</dbReference>
<comment type="similarity">
    <text evidence="1">Belongs to the sigma-70 factor family. ECF subfamily.</text>
</comment>
<dbReference type="InterPro" id="IPR013249">
    <property type="entry name" value="RNA_pol_sigma70_r4_t2"/>
</dbReference>
<dbReference type="InterPro" id="IPR013325">
    <property type="entry name" value="RNA_pol_sigma_r2"/>
</dbReference>
<gene>
    <name evidence="6" type="ORF">SAMN04488128_102303</name>
</gene>
<protein>
    <submittedName>
        <fullName evidence="6">RNA polymerase sigma-70 factor, ECF subfamily</fullName>
    </submittedName>
</protein>
<reference evidence="7" key="1">
    <citation type="submission" date="2017-02" db="EMBL/GenBank/DDBJ databases">
        <authorList>
            <person name="Varghese N."/>
            <person name="Submissions S."/>
        </authorList>
    </citation>
    <scope>NUCLEOTIDE SEQUENCE [LARGE SCALE GENOMIC DNA]</scope>
    <source>
        <strain evidence="7">DSM 22224</strain>
    </source>
</reference>
<dbReference type="Gene3D" id="1.10.1740.10">
    <property type="match status" value="1"/>
</dbReference>
<dbReference type="SUPFAM" id="SSF88659">
    <property type="entry name" value="Sigma3 and sigma4 domains of RNA polymerase sigma factors"/>
    <property type="match status" value="1"/>
</dbReference>
<dbReference type="GO" id="GO:0016987">
    <property type="term" value="F:sigma factor activity"/>
    <property type="evidence" value="ECO:0007669"/>
    <property type="project" value="UniProtKB-KW"/>
</dbReference>
<evidence type="ECO:0000256" key="3">
    <source>
        <dbReference type="ARBA" id="ARBA00023082"/>
    </source>
</evidence>
<dbReference type="AlphaFoldDB" id="A0A1T4QCR1"/>
<keyword evidence="4" id="KW-0804">Transcription</keyword>
<organism evidence="6 7">
    <name type="scientific">Chitinophaga eiseniae</name>
    <dbReference type="NCBI Taxonomy" id="634771"/>
    <lineage>
        <taxon>Bacteria</taxon>
        <taxon>Pseudomonadati</taxon>
        <taxon>Bacteroidota</taxon>
        <taxon>Chitinophagia</taxon>
        <taxon>Chitinophagales</taxon>
        <taxon>Chitinophagaceae</taxon>
        <taxon>Chitinophaga</taxon>
    </lineage>
</organism>
<dbReference type="SUPFAM" id="SSF88946">
    <property type="entry name" value="Sigma2 domain of RNA polymerase sigma factors"/>
    <property type="match status" value="1"/>
</dbReference>
<dbReference type="GO" id="GO:0003677">
    <property type="term" value="F:DNA binding"/>
    <property type="evidence" value="ECO:0007669"/>
    <property type="project" value="InterPro"/>
</dbReference>
<evidence type="ECO:0000313" key="6">
    <source>
        <dbReference type="EMBL" id="SKA01532.1"/>
    </source>
</evidence>
<evidence type="ECO:0000259" key="5">
    <source>
        <dbReference type="PROSITE" id="PS00622"/>
    </source>
</evidence>
<evidence type="ECO:0000256" key="2">
    <source>
        <dbReference type="ARBA" id="ARBA00023015"/>
    </source>
</evidence>
<dbReference type="Gene3D" id="1.10.10.10">
    <property type="entry name" value="Winged helix-like DNA-binding domain superfamily/Winged helix DNA-binding domain"/>
    <property type="match status" value="1"/>
</dbReference>
<dbReference type="InterPro" id="IPR000792">
    <property type="entry name" value="Tscrpt_reg_LuxR_C"/>
</dbReference>
<dbReference type="PROSITE" id="PS00622">
    <property type="entry name" value="HTH_LUXR_1"/>
    <property type="match status" value="1"/>
</dbReference>
<dbReference type="InterPro" id="IPR007627">
    <property type="entry name" value="RNA_pol_sigma70_r2"/>
</dbReference>
<dbReference type="Pfam" id="PF04542">
    <property type="entry name" value="Sigma70_r2"/>
    <property type="match status" value="1"/>
</dbReference>
<dbReference type="OrthoDB" id="665849at2"/>
<dbReference type="InterPro" id="IPR036388">
    <property type="entry name" value="WH-like_DNA-bd_sf"/>
</dbReference>
<dbReference type="PANTHER" id="PTHR43133:SF46">
    <property type="entry name" value="RNA POLYMERASE SIGMA-70 FACTOR ECF SUBFAMILY"/>
    <property type="match status" value="1"/>
</dbReference>
<dbReference type="InterPro" id="IPR039425">
    <property type="entry name" value="RNA_pol_sigma-70-like"/>
</dbReference>
<dbReference type="Proteomes" id="UP000190367">
    <property type="component" value="Unassembled WGS sequence"/>
</dbReference>
<dbReference type="Pfam" id="PF08281">
    <property type="entry name" value="Sigma70_r4_2"/>
    <property type="match status" value="1"/>
</dbReference>
<name>A0A1T4QCR1_9BACT</name>
<dbReference type="RefSeq" id="WP_078668869.1">
    <property type="nucleotide sequence ID" value="NZ_FUWZ01000002.1"/>
</dbReference>
<dbReference type="InterPro" id="IPR013324">
    <property type="entry name" value="RNA_pol_sigma_r3/r4-like"/>
</dbReference>
<proteinExistence type="inferred from homology"/>
<dbReference type="GO" id="GO:0006352">
    <property type="term" value="P:DNA-templated transcription initiation"/>
    <property type="evidence" value="ECO:0007669"/>
    <property type="project" value="InterPro"/>
</dbReference>
<evidence type="ECO:0000313" key="7">
    <source>
        <dbReference type="Proteomes" id="UP000190367"/>
    </source>
</evidence>
<dbReference type="PANTHER" id="PTHR43133">
    <property type="entry name" value="RNA POLYMERASE ECF-TYPE SIGMA FACTO"/>
    <property type="match status" value="1"/>
</dbReference>
<feature type="domain" description="HTH luxR-type" evidence="5">
    <location>
        <begin position="145"/>
        <end position="172"/>
    </location>
</feature>
<sequence length="188" mass="22040">MEDWSDKALVSALQQNQEDAFRILYDRHWDLLYSRAFKKIQATSDISDLLQEIFAHLWKSRHTLVLKSTLVNYLLTALDYKIIDYYRARAVRVNYYQQYLETPDEPHHPVTDTVQFRELESLVQQEVQAMPAKMQEVFLLSRDKGMSAAQIASQLAISEQTVRNQISNALARLRNKLANTYLFPRSEK</sequence>
<accession>A0A1T4QCR1</accession>
<evidence type="ECO:0000256" key="1">
    <source>
        <dbReference type="ARBA" id="ARBA00010641"/>
    </source>
</evidence>